<keyword evidence="2 3" id="KW-0694">RNA-binding</keyword>
<name>A0A1F7X9U1_9BACT</name>
<evidence type="ECO:0000256" key="1">
    <source>
        <dbReference type="ARBA" id="ARBA00022555"/>
    </source>
</evidence>
<dbReference type="SUPFAM" id="SSF50249">
    <property type="entry name" value="Nucleic acid-binding proteins"/>
    <property type="match status" value="1"/>
</dbReference>
<dbReference type="InterPro" id="IPR012340">
    <property type="entry name" value="NA-bd_OB-fold"/>
</dbReference>
<protein>
    <recommendedName>
        <fullName evidence="4">tRNA-binding domain-containing protein</fullName>
    </recommendedName>
</protein>
<dbReference type="STRING" id="1802481.A2W13_03095"/>
<dbReference type="Pfam" id="PF01588">
    <property type="entry name" value="tRNA_bind"/>
    <property type="match status" value="1"/>
</dbReference>
<evidence type="ECO:0000259" key="4">
    <source>
        <dbReference type="PROSITE" id="PS50886"/>
    </source>
</evidence>
<dbReference type="PROSITE" id="PS50886">
    <property type="entry name" value="TRBD"/>
    <property type="match status" value="1"/>
</dbReference>
<gene>
    <name evidence="5" type="ORF">A2W13_03095</name>
</gene>
<organism evidence="5 6">
    <name type="scientific">Candidatus Woesebacteria bacterium RBG_16_36_11</name>
    <dbReference type="NCBI Taxonomy" id="1802481"/>
    <lineage>
        <taxon>Bacteria</taxon>
        <taxon>Candidatus Woeseibacteriota</taxon>
    </lineage>
</organism>
<evidence type="ECO:0000313" key="5">
    <source>
        <dbReference type="EMBL" id="OGM11539.1"/>
    </source>
</evidence>
<keyword evidence="1 3" id="KW-0820">tRNA-binding</keyword>
<dbReference type="InterPro" id="IPR051270">
    <property type="entry name" value="Tyrosine-tRNA_ligase_regulator"/>
</dbReference>
<feature type="domain" description="TRNA-binding" evidence="4">
    <location>
        <begin position="8"/>
        <end position="116"/>
    </location>
</feature>
<accession>A0A1F7X9U1</accession>
<proteinExistence type="predicted"/>
<reference evidence="5 6" key="1">
    <citation type="journal article" date="2016" name="Nat. Commun.">
        <title>Thousands of microbial genomes shed light on interconnected biogeochemical processes in an aquifer system.</title>
        <authorList>
            <person name="Anantharaman K."/>
            <person name="Brown C.T."/>
            <person name="Hug L.A."/>
            <person name="Sharon I."/>
            <person name="Castelle C.J."/>
            <person name="Probst A.J."/>
            <person name="Thomas B.C."/>
            <person name="Singh A."/>
            <person name="Wilkins M.J."/>
            <person name="Karaoz U."/>
            <person name="Brodie E.L."/>
            <person name="Williams K.H."/>
            <person name="Hubbard S.S."/>
            <person name="Banfield J.F."/>
        </authorList>
    </citation>
    <scope>NUCLEOTIDE SEQUENCE [LARGE SCALE GENOMIC DNA]</scope>
</reference>
<dbReference type="PANTHER" id="PTHR11586">
    <property type="entry name" value="TRNA-AMINOACYLATION COFACTOR ARC1 FAMILY MEMBER"/>
    <property type="match status" value="1"/>
</dbReference>
<dbReference type="Proteomes" id="UP000178533">
    <property type="component" value="Unassembled WGS sequence"/>
</dbReference>
<dbReference type="GO" id="GO:0000049">
    <property type="term" value="F:tRNA binding"/>
    <property type="evidence" value="ECO:0007669"/>
    <property type="project" value="UniProtKB-UniRule"/>
</dbReference>
<dbReference type="EMBL" id="MGFT01000019">
    <property type="protein sequence ID" value="OGM11539.1"/>
    <property type="molecule type" value="Genomic_DNA"/>
</dbReference>
<evidence type="ECO:0000256" key="2">
    <source>
        <dbReference type="ARBA" id="ARBA00022884"/>
    </source>
</evidence>
<dbReference type="Gene3D" id="2.40.50.140">
    <property type="entry name" value="Nucleic acid-binding proteins"/>
    <property type="match status" value="1"/>
</dbReference>
<evidence type="ECO:0000313" key="6">
    <source>
        <dbReference type="Proteomes" id="UP000178533"/>
    </source>
</evidence>
<dbReference type="PANTHER" id="PTHR11586:SF37">
    <property type="entry name" value="TRNA-BINDING DOMAIN-CONTAINING PROTEIN"/>
    <property type="match status" value="1"/>
</dbReference>
<comment type="caution">
    <text evidence="5">The sequence shown here is derived from an EMBL/GenBank/DDBJ whole genome shotgun (WGS) entry which is preliminary data.</text>
</comment>
<dbReference type="AlphaFoldDB" id="A0A1F7X9U1"/>
<evidence type="ECO:0000256" key="3">
    <source>
        <dbReference type="PROSITE-ProRule" id="PRU00209"/>
    </source>
</evidence>
<sequence length="116" mass="13072">MDNLSIEEFKKLDIRVGTIVEAEVPKWSHYVMKLRVDLGPEIGERIIFAGIMNFFKPKDLIGKQSLCAVNLEPKKIGPEGDMSEGMMLMAVEKDDETTPPVLLIPKKKVQNGTRIM</sequence>
<dbReference type="InterPro" id="IPR002547">
    <property type="entry name" value="tRNA-bd_dom"/>
</dbReference>